<dbReference type="PANTHER" id="PTHR12270:SF52">
    <property type="entry name" value="GLYCOSYLTRANSFERASE-LIKE PROTEIN GNT13-RELATED"/>
    <property type="match status" value="1"/>
</dbReference>
<evidence type="ECO:0000256" key="4">
    <source>
        <dbReference type="ARBA" id="ARBA00022989"/>
    </source>
</evidence>
<dbReference type="InterPro" id="IPR051292">
    <property type="entry name" value="Xyl/GlcA_transferase"/>
</dbReference>
<comment type="caution">
    <text evidence="9">The sequence shown here is derived from an EMBL/GenBank/DDBJ whole genome shotgun (WGS) entry which is preliminary data.</text>
</comment>
<evidence type="ECO:0000256" key="3">
    <source>
        <dbReference type="ARBA" id="ARBA00022968"/>
    </source>
</evidence>
<dbReference type="Proteomes" id="UP000777482">
    <property type="component" value="Unassembled WGS sequence"/>
</dbReference>
<keyword evidence="5 8" id="KW-0472">Membrane</keyword>
<keyword evidence="3" id="KW-0735">Signal-anchor</keyword>
<feature type="compositionally biased region" description="Low complexity" evidence="7">
    <location>
        <begin position="404"/>
        <end position="419"/>
    </location>
</feature>
<organism evidence="9 10">
    <name type="scientific">Rhodotorula mucilaginosa</name>
    <name type="common">Yeast</name>
    <name type="synonym">Rhodotorula rubra</name>
    <dbReference type="NCBI Taxonomy" id="5537"/>
    <lineage>
        <taxon>Eukaryota</taxon>
        <taxon>Fungi</taxon>
        <taxon>Dikarya</taxon>
        <taxon>Basidiomycota</taxon>
        <taxon>Pucciniomycotina</taxon>
        <taxon>Microbotryomycetes</taxon>
        <taxon>Sporidiobolales</taxon>
        <taxon>Sporidiobolaceae</taxon>
        <taxon>Rhodotorula</taxon>
    </lineage>
</organism>
<keyword evidence="2 8" id="KW-0812">Transmembrane</keyword>
<evidence type="ECO:0000256" key="2">
    <source>
        <dbReference type="ARBA" id="ARBA00022692"/>
    </source>
</evidence>
<feature type="transmembrane region" description="Helical" evidence="8">
    <location>
        <begin position="32"/>
        <end position="50"/>
    </location>
</feature>
<keyword evidence="6" id="KW-0325">Glycoprotein</keyword>
<dbReference type="GO" id="GO:0016020">
    <property type="term" value="C:membrane"/>
    <property type="evidence" value="ECO:0007669"/>
    <property type="project" value="UniProtKB-SubCell"/>
</dbReference>
<protein>
    <recommendedName>
        <fullName evidence="11">Glycosyltransferase family 49 protein</fullName>
    </recommendedName>
</protein>
<evidence type="ECO:0000256" key="6">
    <source>
        <dbReference type="ARBA" id="ARBA00023180"/>
    </source>
</evidence>
<reference evidence="9 10" key="1">
    <citation type="submission" date="2020-11" db="EMBL/GenBank/DDBJ databases">
        <title>Kefir isolates.</title>
        <authorList>
            <person name="Marcisauskas S."/>
            <person name="Kim Y."/>
            <person name="Blasche S."/>
        </authorList>
    </citation>
    <scope>NUCLEOTIDE SEQUENCE [LARGE SCALE GENOMIC DNA]</scope>
    <source>
        <strain evidence="9 10">KR</strain>
    </source>
</reference>
<dbReference type="PANTHER" id="PTHR12270">
    <property type="entry name" value="GLYCOSYLTRANSFERASE-RELATED"/>
    <property type="match status" value="1"/>
</dbReference>
<keyword evidence="4 8" id="KW-1133">Transmembrane helix</keyword>
<sequence>MASDSETRAASTVLNRGATPRRSLKQRRARRPSLAVVVAALVVVVVARLVHLATRSNSTSNAAASKSQSLRFPQARPPAFSARLRYQHGAVQHVFPTRPPHAEHDLQSLWEPRQPIAAIDIPPAGVLSFHRRDGSSGRLTVGNASSFCLTDPHACTDWARIRLEVSLDAALQHLRDSDPAAETSVCLPALQDPHARDASVTLVTQLSVSRLPRFDRLLNAWDGPVSATIYLVDEHQDLATLDSYLRELSSPSRRRRQSWSRLTLTILKPSYAKDRASVVERLRYPINRLRNLASQASSSTYLLVIDVDFVPSPDMHRLLVKGAIPLIETTSQRWASSPTLRRTAVVIPTFALAVGYDDGDEMPRTLQEVERLYRAEPQVAILTDPNAGHGPTLPSRLFHHHHQQQQQQNSTSSSSSSDSYEVCYEPQWEPYYVLHRASHPLYDERFTDQGGDKQSHALVLNALGYEFRVLTNGVGVVHPPKTDAASEAWPAAAAAARAFERSDLRVDAAREASPPGEEGSVEPLPPPLLTPGQEDTEQHFNLAAQRDQTRFRYFQDFLPEMELAWGKWTLRWPRGCSPGVLASGGRFFGRARPPSVFAL</sequence>
<feature type="region of interest" description="Disordered" evidence="7">
    <location>
        <begin position="1"/>
        <end position="29"/>
    </location>
</feature>
<evidence type="ECO:0000313" key="9">
    <source>
        <dbReference type="EMBL" id="KAG0654180.1"/>
    </source>
</evidence>
<feature type="region of interest" description="Disordered" evidence="7">
    <location>
        <begin position="383"/>
        <end position="419"/>
    </location>
</feature>
<dbReference type="Pfam" id="PF13896">
    <property type="entry name" value="Glyco_transf_49"/>
    <property type="match status" value="1"/>
</dbReference>
<dbReference type="OrthoDB" id="411524at2759"/>
<dbReference type="AlphaFoldDB" id="A0A9P6VUI6"/>
<name>A0A9P6VUI6_RHOMI</name>
<evidence type="ECO:0000256" key="5">
    <source>
        <dbReference type="ARBA" id="ARBA00023136"/>
    </source>
</evidence>
<dbReference type="GO" id="GO:0042285">
    <property type="term" value="F:xylosyltransferase activity"/>
    <property type="evidence" value="ECO:0007669"/>
    <property type="project" value="TreeGrafter"/>
</dbReference>
<evidence type="ECO:0000256" key="1">
    <source>
        <dbReference type="ARBA" id="ARBA00004606"/>
    </source>
</evidence>
<evidence type="ECO:0000256" key="8">
    <source>
        <dbReference type="SAM" id="Phobius"/>
    </source>
</evidence>
<dbReference type="EMBL" id="PUHQ01000158">
    <property type="protein sequence ID" value="KAG0654180.1"/>
    <property type="molecule type" value="Genomic_DNA"/>
</dbReference>
<gene>
    <name evidence="9" type="ORF">C6P46_001861</name>
</gene>
<keyword evidence="10" id="KW-1185">Reference proteome</keyword>
<proteinExistence type="predicted"/>
<evidence type="ECO:0000256" key="7">
    <source>
        <dbReference type="SAM" id="MobiDB-lite"/>
    </source>
</evidence>
<evidence type="ECO:0008006" key="11">
    <source>
        <dbReference type="Google" id="ProtNLM"/>
    </source>
</evidence>
<comment type="subcellular location">
    <subcellularLocation>
        <location evidence="1">Membrane</location>
        <topology evidence="1">Single-pass type II membrane protein</topology>
    </subcellularLocation>
</comment>
<evidence type="ECO:0000313" key="10">
    <source>
        <dbReference type="Proteomes" id="UP000777482"/>
    </source>
</evidence>
<accession>A0A9P6VUI6</accession>
<dbReference type="GO" id="GO:0015020">
    <property type="term" value="F:glucuronosyltransferase activity"/>
    <property type="evidence" value="ECO:0007669"/>
    <property type="project" value="TreeGrafter"/>
</dbReference>
<dbReference type="GO" id="GO:0035269">
    <property type="term" value="P:protein O-linked glycosylation via mannose"/>
    <property type="evidence" value="ECO:0007669"/>
    <property type="project" value="TreeGrafter"/>
</dbReference>
<feature type="region of interest" description="Disordered" evidence="7">
    <location>
        <begin position="507"/>
        <end position="534"/>
    </location>
</feature>